<dbReference type="AlphaFoldDB" id="A0AAU9D3Q3"/>
<accession>A0AAU9D3Q3</accession>
<comment type="similarity">
    <text evidence="1">Belongs to the ROK (NagC/XylR) family.</text>
</comment>
<dbReference type="Proteomes" id="UP001321804">
    <property type="component" value="Chromosome"/>
</dbReference>
<dbReference type="CDD" id="cd24152">
    <property type="entry name" value="ASKHA_NBD_ROK-like"/>
    <property type="match status" value="1"/>
</dbReference>
<dbReference type="InterPro" id="IPR043129">
    <property type="entry name" value="ATPase_NBD"/>
</dbReference>
<keyword evidence="2" id="KW-0808">Transferase</keyword>
<dbReference type="Gene3D" id="3.30.420.40">
    <property type="match status" value="2"/>
</dbReference>
<dbReference type="GO" id="GO:0016301">
    <property type="term" value="F:kinase activity"/>
    <property type="evidence" value="ECO:0007669"/>
    <property type="project" value="UniProtKB-KW"/>
</dbReference>
<dbReference type="RefSeq" id="WP_317695598.1">
    <property type="nucleotide sequence ID" value="NZ_AP026801.1"/>
</dbReference>
<evidence type="ECO:0000313" key="2">
    <source>
        <dbReference type="EMBL" id="BDR56960.1"/>
    </source>
</evidence>
<organism evidence="2 3">
    <name type="scientific">Xylocopilactobacillus apis</name>
    <dbReference type="NCBI Taxonomy" id="2932183"/>
    <lineage>
        <taxon>Bacteria</taxon>
        <taxon>Bacillati</taxon>
        <taxon>Bacillota</taxon>
        <taxon>Bacilli</taxon>
        <taxon>Lactobacillales</taxon>
        <taxon>Lactobacillaceae</taxon>
        <taxon>Xylocopilactobacillus</taxon>
    </lineage>
</organism>
<dbReference type="Pfam" id="PF00480">
    <property type="entry name" value="ROK"/>
    <property type="match status" value="1"/>
</dbReference>
<dbReference type="SUPFAM" id="SSF53067">
    <property type="entry name" value="Actin-like ATPase domain"/>
    <property type="match status" value="1"/>
</dbReference>
<dbReference type="InterPro" id="IPR000600">
    <property type="entry name" value="ROK"/>
</dbReference>
<dbReference type="PANTHER" id="PTHR18964">
    <property type="entry name" value="ROK (REPRESSOR, ORF, KINASE) FAMILY"/>
    <property type="match status" value="1"/>
</dbReference>
<dbReference type="PANTHER" id="PTHR18964:SF170">
    <property type="entry name" value="SUGAR KINASE"/>
    <property type="match status" value="1"/>
</dbReference>
<keyword evidence="3" id="KW-1185">Reference proteome</keyword>
<gene>
    <name evidence="2" type="ORF">KIMC2_15220</name>
</gene>
<evidence type="ECO:0000256" key="1">
    <source>
        <dbReference type="ARBA" id="ARBA00006479"/>
    </source>
</evidence>
<evidence type="ECO:0000313" key="3">
    <source>
        <dbReference type="Proteomes" id="UP001321804"/>
    </source>
</evidence>
<dbReference type="EMBL" id="AP026801">
    <property type="protein sequence ID" value="BDR56960.1"/>
    <property type="molecule type" value="Genomic_DNA"/>
</dbReference>
<proteinExistence type="inferred from homology"/>
<keyword evidence="2" id="KW-0418">Kinase</keyword>
<name>A0AAU9D3Q3_9LACO</name>
<dbReference type="KEGG" id="xak:KIMC2_15220"/>
<sequence length="287" mass="31167">MKSLITIDLGGTSIKYGLWNQKSKKLSQQGQVDTPKKLTDFYQIIEDIVSKFSDSNVEGIGFSFPGAVNSEKGVIEGISAVPYIHNFPIKKELEKRFKLPISMANDANCAAIAEITDGAAKDVKNVLFLVIGTGVGGAAVLNRHLIIGNHLYGGEFGMMLVKGKALSSVGTVVSLASKYNKLSHTNLSGKEVLDLAKKSEPSAKKLADEMFECLAQGIYNLQFTLDPEKFVIGGGVSKNSYFFDQLNSALKTLVKEINLIDYVPAVIPAHFYNDANLIGAAENFYFK</sequence>
<reference evidence="2 3" key="1">
    <citation type="journal article" date="2023" name="Microbiol. Spectr.">
        <title>Symbiosis of Carpenter Bees with Uncharacterized Lactic Acid Bacteria Showing NAD Auxotrophy.</title>
        <authorList>
            <person name="Kawasaki S."/>
            <person name="Ozawa K."/>
            <person name="Mori T."/>
            <person name="Yamamoto A."/>
            <person name="Ito M."/>
            <person name="Ohkuma M."/>
            <person name="Sakamoto M."/>
            <person name="Matsutani M."/>
        </authorList>
    </citation>
    <scope>NUCLEOTIDE SEQUENCE [LARGE SCALE GENOMIC DNA]</scope>
    <source>
        <strain evidence="2 3">KimC2</strain>
    </source>
</reference>
<protein>
    <submittedName>
        <fullName evidence="2">N-acetylmannosamine kinase</fullName>
    </submittedName>
</protein>